<evidence type="ECO:0000256" key="6">
    <source>
        <dbReference type="ARBA" id="ARBA00023136"/>
    </source>
</evidence>
<evidence type="ECO:0000256" key="1">
    <source>
        <dbReference type="ARBA" id="ARBA00004651"/>
    </source>
</evidence>
<evidence type="ECO:0000256" key="5">
    <source>
        <dbReference type="ARBA" id="ARBA00022989"/>
    </source>
</evidence>
<dbReference type="PANTHER" id="PTHR42709">
    <property type="entry name" value="ALKALINE PHOSPHATASE LIKE PROTEIN"/>
    <property type="match status" value="1"/>
</dbReference>
<dbReference type="InterPro" id="IPR051311">
    <property type="entry name" value="DedA_domain"/>
</dbReference>
<evidence type="ECO:0000256" key="3">
    <source>
        <dbReference type="ARBA" id="ARBA00022475"/>
    </source>
</evidence>
<dbReference type="KEGG" id="kvr:CIB50_0000795"/>
<sequence>MSLPVTLAATPSENASPMTGISGWVVDVMESIGAPGAGLLVALENLFPPLPSEVILPLAGFTASRGSFTLVEAIFWTTLGSVVGATALYWIGAAVGRRRLRLVVAKMPLVDLADLDRTEEWFARHGRATVFLGRMVPIFRSLISIPAGIERMPFASFVLLSAAGSLIWNTFFVLVGYVLGENWHIAEQYAGIFSRVVLVCVVLVVVWWVARRLRRRSRGTQGPGTAG</sequence>
<feature type="domain" description="VTT" evidence="8">
    <location>
        <begin position="50"/>
        <end position="177"/>
    </location>
</feature>
<dbReference type="Proteomes" id="UP000216825">
    <property type="component" value="Chromosome"/>
</dbReference>
<dbReference type="InterPro" id="IPR032816">
    <property type="entry name" value="VTT_dom"/>
</dbReference>
<keyword evidence="5 7" id="KW-1133">Transmembrane helix</keyword>
<feature type="transmembrane region" description="Helical" evidence="7">
    <location>
        <begin position="192"/>
        <end position="210"/>
    </location>
</feature>
<keyword evidence="3" id="KW-1003">Cell membrane</keyword>
<dbReference type="AlphaFoldDB" id="A0A7D7KZE9"/>
<dbReference type="GO" id="GO:0005886">
    <property type="term" value="C:plasma membrane"/>
    <property type="evidence" value="ECO:0007669"/>
    <property type="project" value="UniProtKB-SubCell"/>
</dbReference>
<evidence type="ECO:0000259" key="8">
    <source>
        <dbReference type="Pfam" id="PF09335"/>
    </source>
</evidence>
<evidence type="ECO:0000256" key="2">
    <source>
        <dbReference type="ARBA" id="ARBA00010792"/>
    </source>
</evidence>
<dbReference type="Pfam" id="PF09335">
    <property type="entry name" value="VTT_dom"/>
    <property type="match status" value="1"/>
</dbReference>
<evidence type="ECO:0000256" key="4">
    <source>
        <dbReference type="ARBA" id="ARBA00022692"/>
    </source>
</evidence>
<comment type="subcellular location">
    <subcellularLocation>
        <location evidence="1">Cell membrane</location>
        <topology evidence="1">Multi-pass membrane protein</topology>
    </subcellularLocation>
</comment>
<dbReference type="RefSeq" id="WP_094393307.1">
    <property type="nucleotide sequence ID" value="NZ_CP059343.1"/>
</dbReference>
<comment type="similarity">
    <text evidence="2">Belongs to the DedA family.</text>
</comment>
<name>A0A7D7KZE9_KOCVA</name>
<dbReference type="EMBL" id="CP059343">
    <property type="protein sequence ID" value="QMS56095.1"/>
    <property type="molecule type" value="Genomic_DNA"/>
</dbReference>
<reference evidence="9" key="1">
    <citation type="submission" date="2017-08" db="EMBL/GenBank/DDBJ databases">
        <authorList>
            <person name="Minaev M."/>
            <person name="Kurbakov K.A."/>
            <person name="Solodovnikova G.I."/>
            <person name="Kuznetsova O.A."/>
            <person name="Lisitsyn A.B."/>
        </authorList>
    </citation>
    <scope>NUCLEOTIDE SEQUENCE</scope>
    <source>
        <strain evidence="9">80</strain>
    </source>
</reference>
<proteinExistence type="inferred from homology"/>
<organism evidence="9 10">
    <name type="scientific">Kocuria varians</name>
    <name type="common">Micrococcus varians</name>
    <dbReference type="NCBI Taxonomy" id="1272"/>
    <lineage>
        <taxon>Bacteria</taxon>
        <taxon>Bacillati</taxon>
        <taxon>Actinomycetota</taxon>
        <taxon>Actinomycetes</taxon>
        <taxon>Micrococcales</taxon>
        <taxon>Micrococcaceae</taxon>
        <taxon>Kocuria</taxon>
    </lineage>
</organism>
<keyword evidence="4 7" id="KW-0812">Transmembrane</keyword>
<feature type="transmembrane region" description="Helical" evidence="7">
    <location>
        <begin position="73"/>
        <end position="91"/>
    </location>
</feature>
<feature type="transmembrane region" description="Helical" evidence="7">
    <location>
        <begin position="157"/>
        <end position="180"/>
    </location>
</feature>
<keyword evidence="10" id="KW-1185">Reference proteome</keyword>
<dbReference type="PANTHER" id="PTHR42709:SF6">
    <property type="entry name" value="UNDECAPRENYL PHOSPHATE TRANSPORTER A"/>
    <property type="match status" value="1"/>
</dbReference>
<evidence type="ECO:0000256" key="7">
    <source>
        <dbReference type="SAM" id="Phobius"/>
    </source>
</evidence>
<evidence type="ECO:0000313" key="10">
    <source>
        <dbReference type="Proteomes" id="UP000216825"/>
    </source>
</evidence>
<gene>
    <name evidence="9" type="ORF">CIB50_0000795</name>
</gene>
<keyword evidence="6 7" id="KW-0472">Membrane</keyword>
<protein>
    <submittedName>
        <fullName evidence="9">Putative membrane protein</fullName>
    </submittedName>
</protein>
<evidence type="ECO:0000313" key="9">
    <source>
        <dbReference type="EMBL" id="QMS56095.1"/>
    </source>
</evidence>
<accession>A0A7D7KZE9</accession>
<reference evidence="9" key="2">
    <citation type="submission" date="2020-07" db="EMBL/GenBank/DDBJ databases">
        <title>Genome of starter culture bacteria Kocuria salsicia reveals its technological properties and safety for usage in meat industry.</title>
        <authorList>
            <person name="Michael M."/>
            <person name="Konstantin K."/>
            <person name="Evgenii K."/>
            <person name="Galina S."/>
            <person name="Oksana K."/>
            <person name="Andrei L."/>
        </authorList>
    </citation>
    <scope>NUCLEOTIDE SEQUENCE [LARGE SCALE GENOMIC DNA]</scope>
    <source>
        <strain evidence="9">80</strain>
    </source>
</reference>